<dbReference type="PANTHER" id="PTHR30295">
    <property type="entry name" value="BACTERIOFERRITIN"/>
    <property type="match status" value="1"/>
</dbReference>
<dbReference type="GO" id="GO:0006879">
    <property type="term" value="P:intracellular iron ion homeostasis"/>
    <property type="evidence" value="ECO:0007669"/>
    <property type="project" value="UniProtKB-KW"/>
</dbReference>
<evidence type="ECO:0000256" key="1">
    <source>
        <dbReference type="ARBA" id="ARBA00022434"/>
    </source>
</evidence>
<dbReference type="GO" id="GO:0004322">
    <property type="term" value="F:ferroxidase activity"/>
    <property type="evidence" value="ECO:0007669"/>
    <property type="project" value="TreeGrafter"/>
</dbReference>
<sequence>MAHTTQEAPRTKAAGGLSGTSPPKNGAAMGRNFVMDLDKIRRDARQHIKEGAVTEGYKADKETVLKLLNDALATEIVCTLRYKRHFFMAKGINSEGVAAEFAEHARQEQEHADTLAERIVQLGGEPDFAPDGLAARSHSQYAEGETLTDMIRENLIAERIAIDSYKAIIAYLGDKDVTTRRLFEDILAVEEEHADDMADLLEGRE</sequence>
<dbReference type="Proteomes" id="UP000494115">
    <property type="component" value="Unassembled WGS sequence"/>
</dbReference>
<dbReference type="InterPro" id="IPR012347">
    <property type="entry name" value="Ferritin-like"/>
</dbReference>
<dbReference type="Gene3D" id="1.20.1260.10">
    <property type="match status" value="1"/>
</dbReference>
<evidence type="ECO:0000259" key="4">
    <source>
        <dbReference type="PROSITE" id="PS50905"/>
    </source>
</evidence>
<accession>A0A6S7BD47</accession>
<evidence type="ECO:0000256" key="3">
    <source>
        <dbReference type="SAM" id="MobiDB-lite"/>
    </source>
</evidence>
<reference evidence="5 6" key="1">
    <citation type="submission" date="2020-04" db="EMBL/GenBank/DDBJ databases">
        <authorList>
            <person name="De Canck E."/>
        </authorList>
    </citation>
    <scope>NUCLEOTIDE SEQUENCE [LARGE SCALE GENOMIC DNA]</scope>
    <source>
        <strain evidence="5 6">LMG 28138</strain>
    </source>
</reference>
<proteinExistence type="predicted"/>
<feature type="domain" description="Ferritin-like diiron" evidence="4">
    <location>
        <begin position="58"/>
        <end position="205"/>
    </location>
</feature>
<keyword evidence="2" id="KW-0408">Iron</keyword>
<organism evidence="5 6">
    <name type="scientific">Pararobbsia alpina</name>
    <dbReference type="NCBI Taxonomy" id="621374"/>
    <lineage>
        <taxon>Bacteria</taxon>
        <taxon>Pseudomonadati</taxon>
        <taxon>Pseudomonadota</taxon>
        <taxon>Betaproteobacteria</taxon>
        <taxon>Burkholderiales</taxon>
        <taxon>Burkholderiaceae</taxon>
        <taxon>Pararobbsia</taxon>
    </lineage>
</organism>
<evidence type="ECO:0000313" key="5">
    <source>
        <dbReference type="EMBL" id="CAB3784746.1"/>
    </source>
</evidence>
<dbReference type="GO" id="GO:0005829">
    <property type="term" value="C:cytosol"/>
    <property type="evidence" value="ECO:0007669"/>
    <property type="project" value="TreeGrafter"/>
</dbReference>
<dbReference type="GO" id="GO:0020037">
    <property type="term" value="F:heme binding"/>
    <property type="evidence" value="ECO:0007669"/>
    <property type="project" value="TreeGrafter"/>
</dbReference>
<dbReference type="AlphaFoldDB" id="A0A6S7BD47"/>
<evidence type="ECO:0000256" key="2">
    <source>
        <dbReference type="ARBA" id="ARBA00023004"/>
    </source>
</evidence>
<dbReference type="GO" id="GO:0008199">
    <property type="term" value="F:ferric iron binding"/>
    <property type="evidence" value="ECO:0007669"/>
    <property type="project" value="InterPro"/>
</dbReference>
<keyword evidence="1" id="KW-0409">Iron storage</keyword>
<dbReference type="Pfam" id="PF00210">
    <property type="entry name" value="Ferritin"/>
    <property type="match status" value="1"/>
</dbReference>
<dbReference type="InterPro" id="IPR008331">
    <property type="entry name" value="Ferritin_DPS_dom"/>
</dbReference>
<keyword evidence="6" id="KW-1185">Reference proteome</keyword>
<dbReference type="InterPro" id="IPR009078">
    <property type="entry name" value="Ferritin-like_SF"/>
</dbReference>
<dbReference type="InterPro" id="IPR009040">
    <property type="entry name" value="Ferritin-like_diiron"/>
</dbReference>
<dbReference type="PROSITE" id="PS50905">
    <property type="entry name" value="FERRITIN_LIKE"/>
    <property type="match status" value="1"/>
</dbReference>
<dbReference type="CDD" id="cd00657">
    <property type="entry name" value="Ferritin_like"/>
    <property type="match status" value="1"/>
</dbReference>
<feature type="region of interest" description="Disordered" evidence="3">
    <location>
        <begin position="1"/>
        <end position="29"/>
    </location>
</feature>
<name>A0A6S7BD47_9BURK</name>
<dbReference type="EMBL" id="CADIKM010000006">
    <property type="protein sequence ID" value="CAB3784746.1"/>
    <property type="molecule type" value="Genomic_DNA"/>
</dbReference>
<protein>
    <recommendedName>
        <fullName evidence="4">Ferritin-like diiron domain-containing protein</fullName>
    </recommendedName>
</protein>
<dbReference type="PANTHER" id="PTHR30295:SF1">
    <property type="entry name" value="DNA PROTECTION DURING STARVATION PROTEIN"/>
    <property type="match status" value="1"/>
</dbReference>
<dbReference type="SUPFAM" id="SSF47240">
    <property type="entry name" value="Ferritin-like"/>
    <property type="match status" value="1"/>
</dbReference>
<evidence type="ECO:0000313" key="6">
    <source>
        <dbReference type="Proteomes" id="UP000494115"/>
    </source>
</evidence>
<gene>
    <name evidence="5" type="ORF">LMG28138_01870</name>
</gene>